<dbReference type="InterPro" id="IPR056790">
    <property type="entry name" value="Ribophorin_II_C"/>
</dbReference>
<dbReference type="PROSITE" id="PS51257">
    <property type="entry name" value="PROKAR_LIPOPROTEIN"/>
    <property type="match status" value="1"/>
</dbReference>
<feature type="signal peptide" evidence="14">
    <location>
        <begin position="1"/>
        <end position="16"/>
    </location>
</feature>
<evidence type="ECO:0000256" key="10">
    <source>
        <dbReference type="ARBA" id="ARBA00023136"/>
    </source>
</evidence>
<dbReference type="EMBL" id="WUAV01000001">
    <property type="protein sequence ID" value="KAF1769467.1"/>
    <property type="molecule type" value="Genomic_DNA"/>
</dbReference>
<name>E3LXF4_CAERE</name>
<comment type="subcellular location">
    <subcellularLocation>
        <location evidence="2">Endoplasmic reticulum membrane</location>
        <topology evidence="2">Multi-pass membrane protein</topology>
    </subcellularLocation>
</comment>
<feature type="domain" description="Ribophorin II C-terminal" evidence="16">
    <location>
        <begin position="178"/>
        <end position="275"/>
    </location>
</feature>
<evidence type="ECO:0000256" key="1">
    <source>
        <dbReference type="ARBA" id="ARBA00002791"/>
    </source>
</evidence>
<evidence type="ECO:0000259" key="16">
    <source>
        <dbReference type="Pfam" id="PF25147"/>
    </source>
</evidence>
<evidence type="ECO:0000256" key="7">
    <source>
        <dbReference type="ARBA" id="ARBA00022729"/>
    </source>
</evidence>
<evidence type="ECO:0000313" key="17">
    <source>
        <dbReference type="EMBL" id="EFO84828.1"/>
    </source>
</evidence>
<evidence type="ECO:0000313" key="19">
    <source>
        <dbReference type="Proteomes" id="UP000008281"/>
    </source>
</evidence>
<keyword evidence="10 13" id="KW-0472">Membrane</keyword>
<organism evidence="19">
    <name type="scientific">Caenorhabditis remanei</name>
    <name type="common">Caenorhabditis vulgaris</name>
    <dbReference type="NCBI Taxonomy" id="31234"/>
    <lineage>
        <taxon>Eukaryota</taxon>
        <taxon>Metazoa</taxon>
        <taxon>Ecdysozoa</taxon>
        <taxon>Nematoda</taxon>
        <taxon>Chromadorea</taxon>
        <taxon>Rhabditida</taxon>
        <taxon>Rhabditina</taxon>
        <taxon>Rhabditomorpha</taxon>
        <taxon>Rhabditoidea</taxon>
        <taxon>Rhabditidae</taxon>
        <taxon>Peloderinae</taxon>
        <taxon>Caenorhabditis</taxon>
    </lineage>
</organism>
<evidence type="ECO:0000256" key="9">
    <source>
        <dbReference type="ARBA" id="ARBA00022989"/>
    </source>
</evidence>
<reference evidence="18 20" key="2">
    <citation type="submission" date="2019-12" db="EMBL/GenBank/DDBJ databases">
        <title>Chromosome-level assembly of the Caenorhabditis remanei genome.</title>
        <authorList>
            <person name="Teterina A.A."/>
            <person name="Willis J.H."/>
            <person name="Phillips P.C."/>
        </authorList>
    </citation>
    <scope>NUCLEOTIDE SEQUENCE [LARGE SCALE GENOMIC DNA]</scope>
    <source>
        <strain evidence="18 20">PX506</strain>
        <tissue evidence="18">Whole organism</tissue>
    </source>
</reference>
<feature type="chain" id="PRO_5044178000" description="Dolichyl-diphosphooligosaccharide--protein glycosyltransferase subunit 2" evidence="14">
    <location>
        <begin position="17"/>
        <end position="280"/>
    </location>
</feature>
<reference evidence="17" key="1">
    <citation type="submission" date="2007-07" db="EMBL/GenBank/DDBJ databases">
        <title>PCAP assembly of the Caenorhabditis remanei genome.</title>
        <authorList>
            <consortium name="The Caenorhabditis remanei Sequencing Consortium"/>
            <person name="Wilson R.K."/>
        </authorList>
    </citation>
    <scope>NUCLEOTIDE SEQUENCE [LARGE SCALE GENOMIC DNA]</scope>
    <source>
        <strain evidence="17">PB4641</strain>
    </source>
</reference>
<dbReference type="RefSeq" id="XP_003111328.1">
    <property type="nucleotide sequence ID" value="XM_003111280.1"/>
</dbReference>
<dbReference type="GeneID" id="9802000"/>
<dbReference type="Pfam" id="PF25147">
    <property type="entry name" value="Ribophorin_II_C"/>
    <property type="match status" value="1"/>
</dbReference>
<evidence type="ECO:0000256" key="5">
    <source>
        <dbReference type="ARBA" id="ARBA00017612"/>
    </source>
</evidence>
<dbReference type="STRING" id="31234.E3LXF4"/>
<keyword evidence="8" id="KW-0256">Endoplasmic reticulum</keyword>
<dbReference type="OrthoDB" id="432292at2759"/>
<evidence type="ECO:0000256" key="6">
    <source>
        <dbReference type="ARBA" id="ARBA00022692"/>
    </source>
</evidence>
<evidence type="ECO:0000256" key="3">
    <source>
        <dbReference type="ARBA" id="ARBA00004922"/>
    </source>
</evidence>
<evidence type="ECO:0000256" key="13">
    <source>
        <dbReference type="SAM" id="Phobius"/>
    </source>
</evidence>
<feature type="domain" description="Ribophorin II third" evidence="15">
    <location>
        <begin position="25"/>
        <end position="150"/>
    </location>
</feature>
<dbReference type="Proteomes" id="UP000008281">
    <property type="component" value="Unassembled WGS sequence"/>
</dbReference>
<evidence type="ECO:0000256" key="4">
    <source>
        <dbReference type="ARBA" id="ARBA00009038"/>
    </source>
</evidence>
<evidence type="ECO:0000313" key="18">
    <source>
        <dbReference type="EMBL" id="KAF1769467.1"/>
    </source>
</evidence>
<sequence>MKLLLVLGTFIVVACAAVDDVSISNFKVGILAKDQQPDAENLKTVAIFSKLSGELKAEASQRLYVSFNIAKKADNAKVKPQQVFLRFVAQNGEDAVVVVNPDANGNYLYDTVLRTAAKSFHNLSGQFKISLIVGDVTIKNPINWHFADIDAALPVAYEPTPKSQQVRYEPLNEITHQFREPEKRPSAVISDLFTVVCLSPLVILFGLWAQIGINFKNAPASPWVPIFHIGLAGIFGLYFLFWVQFDMFETLKYLSVLGFLTFVAGNRVLRAISESKQKSD</sequence>
<dbReference type="PANTHER" id="PTHR12640">
    <property type="entry name" value="RIBOPHORIN II"/>
    <property type="match status" value="1"/>
</dbReference>
<accession>E3LXF4</accession>
<comment type="function">
    <text evidence="1">Subunit of the oligosaccharyl transferase (OST) complex that catalyzes the initial transfer of a defined glycan (Glc(3)Man(9)GlcNAc(2) in eukaryotes) from the lipid carrier dolichol-pyrophosphate to an asparagine residue within an Asn-X-Ser/Thr consensus motif in nascent polypeptide chains, the first step in protein N-glycosylation. N-glycosylation occurs cotranslationally and the complex associates with the Sec61 complex at the channel-forming translocon complex that mediates protein translocation across the endoplasmic reticulum (ER). All subunits are required for a maximal enzyme activity.</text>
</comment>
<proteinExistence type="inferred from homology"/>
<dbReference type="InParanoid" id="E3LXF4"/>
<dbReference type="FunCoup" id="E3LXF4">
    <property type="interactions" value="223"/>
</dbReference>
<feature type="transmembrane region" description="Helical" evidence="13">
    <location>
        <begin position="192"/>
        <end position="211"/>
    </location>
</feature>
<comment type="pathway">
    <text evidence="3">Protein modification; protein glycosylation.</text>
</comment>
<dbReference type="EMBL" id="DS268418">
    <property type="protein sequence ID" value="EFO84828.1"/>
    <property type="molecule type" value="Genomic_DNA"/>
</dbReference>
<gene>
    <name evidence="17" type="primary">Cre-ostd-1</name>
    <name evidence="17" type="ORF">CRE_03644</name>
    <name evidence="18" type="ORF">GCK72_001284</name>
</gene>
<dbReference type="GO" id="GO:0008250">
    <property type="term" value="C:oligosaccharyltransferase complex"/>
    <property type="evidence" value="ECO:0007669"/>
    <property type="project" value="InterPro"/>
</dbReference>
<dbReference type="CTD" id="9802000"/>
<keyword evidence="6 13" id="KW-0812">Transmembrane</keyword>
<evidence type="ECO:0000256" key="12">
    <source>
        <dbReference type="ARBA" id="ARBA00032139"/>
    </source>
</evidence>
<protein>
    <recommendedName>
        <fullName evidence="5">Dolichyl-diphosphooligosaccharide--protein glycosyltransferase subunit 2</fullName>
    </recommendedName>
    <alternativeName>
        <fullName evidence="12">Ribophorin II</fullName>
    </alternativeName>
    <alternativeName>
        <fullName evidence="11">Ribophorin-2</fullName>
    </alternativeName>
</protein>
<dbReference type="HOGENOM" id="CLU_086778_0_0_1"/>
<evidence type="ECO:0000256" key="14">
    <source>
        <dbReference type="SAM" id="SignalP"/>
    </source>
</evidence>
<dbReference type="GO" id="GO:0006487">
    <property type="term" value="P:protein N-linked glycosylation"/>
    <property type="evidence" value="ECO:0007669"/>
    <property type="project" value="TreeGrafter"/>
</dbReference>
<dbReference type="OMA" id="VFFMYYT"/>
<keyword evidence="19" id="KW-1185">Reference proteome</keyword>
<dbReference type="Proteomes" id="UP000483820">
    <property type="component" value="Chromosome I"/>
</dbReference>
<keyword evidence="7 14" id="KW-0732">Signal</keyword>
<dbReference type="GO" id="GO:0051302">
    <property type="term" value="P:regulation of cell division"/>
    <property type="evidence" value="ECO:0007669"/>
    <property type="project" value="EnsemblMetazoa"/>
</dbReference>
<keyword evidence="9 13" id="KW-1133">Transmembrane helix</keyword>
<dbReference type="AlphaFoldDB" id="E3LXF4"/>
<feature type="transmembrane region" description="Helical" evidence="13">
    <location>
        <begin position="251"/>
        <end position="269"/>
    </location>
</feature>
<evidence type="ECO:0000256" key="2">
    <source>
        <dbReference type="ARBA" id="ARBA00004477"/>
    </source>
</evidence>
<dbReference type="eggNOG" id="KOG2447">
    <property type="taxonomic scope" value="Eukaryota"/>
</dbReference>
<dbReference type="InterPro" id="IPR055374">
    <property type="entry name" value="Ribophorin_II_3rd"/>
</dbReference>
<evidence type="ECO:0000256" key="11">
    <source>
        <dbReference type="ARBA" id="ARBA00030078"/>
    </source>
</evidence>
<evidence type="ECO:0000259" key="15">
    <source>
        <dbReference type="Pfam" id="PF23860"/>
    </source>
</evidence>
<dbReference type="UniPathway" id="UPA00378"/>
<dbReference type="InterPro" id="IPR008814">
    <property type="entry name" value="Swp1"/>
</dbReference>
<evidence type="ECO:0000313" key="20">
    <source>
        <dbReference type="Proteomes" id="UP000483820"/>
    </source>
</evidence>
<evidence type="ECO:0000256" key="8">
    <source>
        <dbReference type="ARBA" id="ARBA00022824"/>
    </source>
</evidence>
<dbReference type="GO" id="GO:0007029">
    <property type="term" value="P:endoplasmic reticulum organization"/>
    <property type="evidence" value="ECO:0007669"/>
    <property type="project" value="EnsemblMetazoa"/>
</dbReference>
<comment type="similarity">
    <text evidence="4">Belongs to the SWP1 family.</text>
</comment>
<dbReference type="PANTHER" id="PTHR12640:SF0">
    <property type="entry name" value="DOLICHYL-DIPHOSPHOOLIGOSACCHARIDE--PROTEIN GLYCOSYLTRANSFERASE SUBUNIT 2"/>
    <property type="match status" value="1"/>
</dbReference>
<dbReference type="Pfam" id="PF23860">
    <property type="entry name" value="Ribophorin_II_3rd"/>
    <property type="match status" value="1"/>
</dbReference>
<feature type="transmembrane region" description="Helical" evidence="13">
    <location>
        <begin position="223"/>
        <end position="245"/>
    </location>
</feature>
<dbReference type="KEGG" id="crq:GCK72_001284"/>